<dbReference type="InterPro" id="IPR000843">
    <property type="entry name" value="HTH_LacI"/>
</dbReference>
<evidence type="ECO:0000256" key="2">
    <source>
        <dbReference type="ARBA" id="ARBA00023125"/>
    </source>
</evidence>
<dbReference type="PANTHER" id="PTHR30146:SF154">
    <property type="entry name" value="TRANSCRIPTION REGULATOR, MEMBER OF GALR FAMILY"/>
    <property type="match status" value="1"/>
</dbReference>
<dbReference type="Pfam" id="PF00356">
    <property type="entry name" value="LacI"/>
    <property type="match status" value="1"/>
</dbReference>
<dbReference type="CDD" id="cd19977">
    <property type="entry name" value="PBP1_EndR-like"/>
    <property type="match status" value="1"/>
</dbReference>
<reference evidence="5" key="2">
    <citation type="submission" date="2020-09" db="EMBL/GenBank/DDBJ databases">
        <authorList>
            <person name="Sun Q."/>
            <person name="Zhou Y."/>
        </authorList>
    </citation>
    <scope>NUCLEOTIDE SEQUENCE</scope>
    <source>
        <strain evidence="5">CGMCC 1.15290</strain>
    </source>
</reference>
<dbReference type="InterPro" id="IPR010982">
    <property type="entry name" value="Lambda_DNA-bd_dom_sf"/>
</dbReference>
<dbReference type="PROSITE" id="PS50932">
    <property type="entry name" value="HTH_LACI_2"/>
    <property type="match status" value="1"/>
</dbReference>
<proteinExistence type="predicted"/>
<dbReference type="EMBL" id="BMIB01000004">
    <property type="protein sequence ID" value="GGH74886.1"/>
    <property type="molecule type" value="Genomic_DNA"/>
</dbReference>
<evidence type="ECO:0000259" key="4">
    <source>
        <dbReference type="PROSITE" id="PS50932"/>
    </source>
</evidence>
<dbReference type="InterPro" id="IPR046335">
    <property type="entry name" value="LacI/GalR-like_sensor"/>
</dbReference>
<keyword evidence="6" id="KW-1185">Reference proteome</keyword>
<dbReference type="Pfam" id="PF13377">
    <property type="entry name" value="Peripla_BP_3"/>
    <property type="match status" value="1"/>
</dbReference>
<dbReference type="Gene3D" id="1.10.260.40">
    <property type="entry name" value="lambda repressor-like DNA-binding domains"/>
    <property type="match status" value="1"/>
</dbReference>
<dbReference type="SUPFAM" id="SSF53822">
    <property type="entry name" value="Periplasmic binding protein-like I"/>
    <property type="match status" value="1"/>
</dbReference>
<dbReference type="AlphaFoldDB" id="A0A917J1R8"/>
<reference evidence="5" key="1">
    <citation type="journal article" date="2014" name="Int. J. Syst. Evol. Microbiol.">
        <title>Complete genome sequence of Corynebacterium casei LMG S-19264T (=DSM 44701T), isolated from a smear-ripened cheese.</title>
        <authorList>
            <consortium name="US DOE Joint Genome Institute (JGI-PGF)"/>
            <person name="Walter F."/>
            <person name="Albersmeier A."/>
            <person name="Kalinowski J."/>
            <person name="Ruckert C."/>
        </authorList>
    </citation>
    <scope>NUCLEOTIDE SEQUENCE</scope>
    <source>
        <strain evidence="5">CGMCC 1.15290</strain>
    </source>
</reference>
<dbReference type="GO" id="GO:0003700">
    <property type="term" value="F:DNA-binding transcription factor activity"/>
    <property type="evidence" value="ECO:0007669"/>
    <property type="project" value="TreeGrafter"/>
</dbReference>
<keyword evidence="2" id="KW-0238">DNA-binding</keyword>
<dbReference type="SMART" id="SM00354">
    <property type="entry name" value="HTH_LACI"/>
    <property type="match status" value="1"/>
</dbReference>
<dbReference type="Gene3D" id="3.40.50.2300">
    <property type="match status" value="2"/>
</dbReference>
<dbReference type="Proteomes" id="UP000627292">
    <property type="component" value="Unassembled WGS sequence"/>
</dbReference>
<evidence type="ECO:0000256" key="1">
    <source>
        <dbReference type="ARBA" id="ARBA00023015"/>
    </source>
</evidence>
<gene>
    <name evidence="5" type="ORF">GCM10011379_37930</name>
</gene>
<organism evidence="5 6">
    <name type="scientific">Filimonas zeae</name>
    <dbReference type="NCBI Taxonomy" id="1737353"/>
    <lineage>
        <taxon>Bacteria</taxon>
        <taxon>Pseudomonadati</taxon>
        <taxon>Bacteroidota</taxon>
        <taxon>Chitinophagia</taxon>
        <taxon>Chitinophagales</taxon>
        <taxon>Chitinophagaceae</taxon>
        <taxon>Filimonas</taxon>
    </lineage>
</organism>
<evidence type="ECO:0000313" key="6">
    <source>
        <dbReference type="Proteomes" id="UP000627292"/>
    </source>
</evidence>
<dbReference type="CDD" id="cd01392">
    <property type="entry name" value="HTH_LacI"/>
    <property type="match status" value="1"/>
</dbReference>
<dbReference type="RefSeq" id="WP_188955268.1">
    <property type="nucleotide sequence ID" value="NZ_BMIB01000004.1"/>
</dbReference>
<dbReference type="SUPFAM" id="SSF47413">
    <property type="entry name" value="lambda repressor-like DNA-binding domains"/>
    <property type="match status" value="1"/>
</dbReference>
<evidence type="ECO:0000256" key="3">
    <source>
        <dbReference type="ARBA" id="ARBA00023163"/>
    </source>
</evidence>
<protein>
    <submittedName>
        <fullName evidence="5">LacI family transcriptional regulator</fullName>
    </submittedName>
</protein>
<accession>A0A917J1R8</accession>
<dbReference type="InterPro" id="IPR028082">
    <property type="entry name" value="Peripla_BP_I"/>
</dbReference>
<sequence length="349" mass="39236">MQAKKRVSIADIARQLNISVTTVSFILNGKAREMRISDALIKKVETLIQQTNYQPNALAKSFRTGKTNTIGLLIEDISNPFFAQIARQIEDNAYKRGYRIFYASTENSIEKAREMIQLFADRHVDGYIITAPAGIEAEIKTLIEMKRPVVLFDRYFKGLQTSYVGVDNYTGTYDAVIHLLENGSRNIAFVTTDSAQSQMKDRLAGYKKALQEYGATAYVKKIPFDGQEGKEVTRHITAYLHSKSKVDAVFFATNYLLLRGLEALAVLGKKVGEEMRVVSFDDHEFFALFNPAITAVAQPVPEIASQLINLLLQELEQPDIQEKQFIQLPATLHVRASSVKKTHNAHVNN</sequence>
<dbReference type="GO" id="GO:0000976">
    <property type="term" value="F:transcription cis-regulatory region binding"/>
    <property type="evidence" value="ECO:0007669"/>
    <property type="project" value="TreeGrafter"/>
</dbReference>
<keyword evidence="1" id="KW-0805">Transcription regulation</keyword>
<comment type="caution">
    <text evidence="5">The sequence shown here is derived from an EMBL/GenBank/DDBJ whole genome shotgun (WGS) entry which is preliminary data.</text>
</comment>
<feature type="domain" description="HTH lacI-type" evidence="4">
    <location>
        <begin position="7"/>
        <end position="64"/>
    </location>
</feature>
<evidence type="ECO:0000313" key="5">
    <source>
        <dbReference type="EMBL" id="GGH74886.1"/>
    </source>
</evidence>
<dbReference type="PANTHER" id="PTHR30146">
    <property type="entry name" value="LACI-RELATED TRANSCRIPTIONAL REPRESSOR"/>
    <property type="match status" value="1"/>
</dbReference>
<name>A0A917J1R8_9BACT</name>
<keyword evidence="3" id="KW-0804">Transcription</keyword>